<dbReference type="REBASE" id="230760">
    <property type="entry name" value="M.VpaKB5ORF24140P"/>
</dbReference>
<reference evidence="1 2" key="1">
    <citation type="submission" date="2016-03" db="EMBL/GenBank/DDBJ databases">
        <title>Genome sequence of Variovorax paradoxus KB5.</title>
        <authorList>
            <person name="Jeong H."/>
            <person name="Hong C.E."/>
            <person name="Jo S.H."/>
            <person name="Park J.M."/>
        </authorList>
    </citation>
    <scope>NUCLEOTIDE SEQUENCE [LARGE SCALE GENOMIC DNA]</scope>
    <source>
        <strain evidence="1 2">KB5</strain>
    </source>
</reference>
<evidence type="ECO:0000313" key="1">
    <source>
        <dbReference type="EMBL" id="OAK60210.1"/>
    </source>
</evidence>
<dbReference type="AlphaFoldDB" id="A0AA91I971"/>
<keyword evidence="1" id="KW-0489">Methyltransferase</keyword>
<organism evidence="1 2">
    <name type="scientific">Variovorax paradoxus</name>
    <dbReference type="NCBI Taxonomy" id="34073"/>
    <lineage>
        <taxon>Bacteria</taxon>
        <taxon>Pseudomonadati</taxon>
        <taxon>Pseudomonadota</taxon>
        <taxon>Betaproteobacteria</taxon>
        <taxon>Burkholderiales</taxon>
        <taxon>Comamonadaceae</taxon>
        <taxon>Variovorax</taxon>
    </lineage>
</organism>
<gene>
    <name evidence="1" type="ORF">A3K87_24140</name>
</gene>
<proteinExistence type="predicted"/>
<dbReference type="GO" id="GO:0008168">
    <property type="term" value="F:methyltransferase activity"/>
    <property type="evidence" value="ECO:0007669"/>
    <property type="project" value="UniProtKB-KW"/>
</dbReference>
<name>A0AA91I971_VARPD</name>
<dbReference type="RefSeq" id="WP_081269866.1">
    <property type="nucleotide sequence ID" value="NZ_LVHG01000063.1"/>
</dbReference>
<dbReference type="PROSITE" id="PS00018">
    <property type="entry name" value="EF_HAND_1"/>
    <property type="match status" value="1"/>
</dbReference>
<dbReference type="GO" id="GO:0003676">
    <property type="term" value="F:nucleic acid binding"/>
    <property type="evidence" value="ECO:0007669"/>
    <property type="project" value="InterPro"/>
</dbReference>
<dbReference type="EMBL" id="LVHG01000063">
    <property type="protein sequence ID" value="OAK60210.1"/>
    <property type="molecule type" value="Genomic_DNA"/>
</dbReference>
<protein>
    <submittedName>
        <fullName evidence="1">Modification methylase</fullName>
    </submittedName>
</protein>
<dbReference type="InterPro" id="IPR002052">
    <property type="entry name" value="DNA_methylase_N6_adenine_CS"/>
</dbReference>
<dbReference type="Proteomes" id="UP000077852">
    <property type="component" value="Unassembled WGS sequence"/>
</dbReference>
<dbReference type="InterPro" id="IPR025247">
    <property type="entry name" value="EcoRI-like_methylase"/>
</dbReference>
<keyword evidence="1" id="KW-0808">Transferase</keyword>
<dbReference type="GO" id="GO:0032259">
    <property type="term" value="P:methylation"/>
    <property type="evidence" value="ECO:0007669"/>
    <property type="project" value="UniProtKB-KW"/>
</dbReference>
<sequence>MAGNETLSARNGAALDEWYTQLPDIEQELRHYRGQFKGKVVLCNCDDPYESNFFKYFAMNFSRLGLKRLITTCYAGSPISGEQLPLIETAGLRDARPPREPYKVVIREVPDLNGDGAIDLTDVEYLLRNDANAMTPLTGGGDFRSSECVALLGEADIVVTNPPFSLFREYINLLIDHGKQFLVLGDQNGAKYSSIFPHIMANRLWFGYNNGGTKWFRVPDDYEIKTESRKKVVDGVKYQSMGRIYWYTNLETTRRHEPMTLFKRYTPKEYSTYTNYPAIEVSKVAEIPMDYDGEMGVPITFLDKYNPDQFQIVGISTQLAEPMARYASREDYVSKNGKVVGGTGKLFLPLGNGKHEGVYERIIIKRIGAAS</sequence>
<comment type="caution">
    <text evidence="1">The sequence shown here is derived from an EMBL/GenBank/DDBJ whole genome shotgun (WGS) entry which is preliminary data.</text>
</comment>
<evidence type="ECO:0000313" key="2">
    <source>
        <dbReference type="Proteomes" id="UP000077852"/>
    </source>
</evidence>
<dbReference type="Pfam" id="PF13651">
    <property type="entry name" value="EcoRI_methylase"/>
    <property type="match status" value="1"/>
</dbReference>
<accession>A0AA91I971</accession>
<dbReference type="PROSITE" id="PS00092">
    <property type="entry name" value="N6_MTASE"/>
    <property type="match status" value="1"/>
</dbReference>
<dbReference type="InterPro" id="IPR018247">
    <property type="entry name" value="EF_Hand_1_Ca_BS"/>
</dbReference>